<evidence type="ECO:0000313" key="2">
    <source>
        <dbReference type="Proteomes" id="UP000216151"/>
    </source>
</evidence>
<reference evidence="1 2" key="1">
    <citation type="submission" date="2017-04" db="EMBL/GenBank/DDBJ databases">
        <title>Kefir bacterial isolates.</title>
        <authorList>
            <person name="Kim Y."/>
            <person name="Blasche S."/>
            <person name="Patil K.R."/>
        </authorList>
    </citation>
    <scope>NUCLEOTIDE SEQUENCE [LARGE SCALE GENOMIC DNA]</scope>
    <source>
        <strain evidence="1 2">KR</strain>
    </source>
</reference>
<gene>
    <name evidence="1" type="ORF">B8X00_09120</name>
</gene>
<proteinExistence type="predicted"/>
<protein>
    <recommendedName>
        <fullName evidence="3">DUF2635 domain-containing protein</fullName>
    </recommendedName>
</protein>
<organism evidence="1 2">
    <name type="scientific">Acetobacter fabarum</name>
    <dbReference type="NCBI Taxonomy" id="483199"/>
    <lineage>
        <taxon>Bacteria</taxon>
        <taxon>Pseudomonadati</taxon>
        <taxon>Pseudomonadota</taxon>
        <taxon>Alphaproteobacteria</taxon>
        <taxon>Acetobacterales</taxon>
        <taxon>Acetobacteraceae</taxon>
        <taxon>Acetobacter</taxon>
    </lineage>
</organism>
<accession>A0A269XX23</accession>
<sequence>MKIYPVAGRTARDPVTMEPVPVSGKTVSDYDPYWVRRLRDGDVSKTASDASAPSSPATAVAAAVVPPPAAQVSGGAA</sequence>
<keyword evidence="2" id="KW-1185">Reference proteome</keyword>
<dbReference type="Proteomes" id="UP000216151">
    <property type="component" value="Unassembled WGS sequence"/>
</dbReference>
<dbReference type="OrthoDB" id="7362462at2"/>
<evidence type="ECO:0000313" key="1">
    <source>
        <dbReference type="EMBL" id="PAK77828.1"/>
    </source>
</evidence>
<dbReference type="EMBL" id="NCXK01000011">
    <property type="protein sequence ID" value="PAK77828.1"/>
    <property type="molecule type" value="Genomic_DNA"/>
</dbReference>
<dbReference type="InterPro" id="IPR024400">
    <property type="entry name" value="DUF2635"/>
</dbReference>
<evidence type="ECO:0008006" key="3">
    <source>
        <dbReference type="Google" id="ProtNLM"/>
    </source>
</evidence>
<comment type="caution">
    <text evidence="1">The sequence shown here is derived from an EMBL/GenBank/DDBJ whole genome shotgun (WGS) entry which is preliminary data.</text>
</comment>
<name>A0A269XX23_9PROT</name>
<dbReference type="Pfam" id="PF10948">
    <property type="entry name" value="DUF2635"/>
    <property type="match status" value="1"/>
</dbReference>
<dbReference type="RefSeq" id="WP_095349942.1">
    <property type="nucleotide sequence ID" value="NZ_NCXK01000011.1"/>
</dbReference>
<dbReference type="AlphaFoldDB" id="A0A269XX23"/>